<feature type="chain" id="PRO_5025597676" description="Fungal calcium binding protein domain-containing protein" evidence="1">
    <location>
        <begin position="18"/>
        <end position="107"/>
    </location>
</feature>
<dbReference type="EMBL" id="MU006228">
    <property type="protein sequence ID" value="KAF2825150.1"/>
    <property type="molecule type" value="Genomic_DNA"/>
</dbReference>
<evidence type="ECO:0000313" key="2">
    <source>
        <dbReference type="EMBL" id="KAF2825150.1"/>
    </source>
</evidence>
<evidence type="ECO:0000313" key="3">
    <source>
        <dbReference type="Proteomes" id="UP000799424"/>
    </source>
</evidence>
<dbReference type="AlphaFoldDB" id="A0A6A6ZVR4"/>
<protein>
    <recommendedName>
        <fullName evidence="4">Fungal calcium binding protein domain-containing protein</fullName>
    </recommendedName>
</protein>
<accession>A0A6A6ZVR4</accession>
<keyword evidence="1" id="KW-0732">Signal</keyword>
<reference evidence="2" key="1">
    <citation type="journal article" date="2020" name="Stud. Mycol.">
        <title>101 Dothideomycetes genomes: a test case for predicting lifestyles and emergence of pathogens.</title>
        <authorList>
            <person name="Haridas S."/>
            <person name="Albert R."/>
            <person name="Binder M."/>
            <person name="Bloem J."/>
            <person name="Labutti K."/>
            <person name="Salamov A."/>
            <person name="Andreopoulos B."/>
            <person name="Baker S."/>
            <person name="Barry K."/>
            <person name="Bills G."/>
            <person name="Bluhm B."/>
            <person name="Cannon C."/>
            <person name="Castanera R."/>
            <person name="Culley D."/>
            <person name="Daum C."/>
            <person name="Ezra D."/>
            <person name="Gonzalez J."/>
            <person name="Henrissat B."/>
            <person name="Kuo A."/>
            <person name="Liang C."/>
            <person name="Lipzen A."/>
            <person name="Lutzoni F."/>
            <person name="Magnuson J."/>
            <person name="Mondo S."/>
            <person name="Nolan M."/>
            <person name="Ohm R."/>
            <person name="Pangilinan J."/>
            <person name="Park H.-J."/>
            <person name="Ramirez L."/>
            <person name="Alfaro M."/>
            <person name="Sun H."/>
            <person name="Tritt A."/>
            <person name="Yoshinaga Y."/>
            <person name="Zwiers L.-H."/>
            <person name="Turgeon B."/>
            <person name="Goodwin S."/>
            <person name="Spatafora J."/>
            <person name="Crous P."/>
            <person name="Grigoriev I."/>
        </authorList>
    </citation>
    <scope>NUCLEOTIDE SEQUENCE</scope>
    <source>
        <strain evidence="2">CBS 113818</strain>
    </source>
</reference>
<organism evidence="2 3">
    <name type="scientific">Ophiobolus disseminans</name>
    <dbReference type="NCBI Taxonomy" id="1469910"/>
    <lineage>
        <taxon>Eukaryota</taxon>
        <taxon>Fungi</taxon>
        <taxon>Dikarya</taxon>
        <taxon>Ascomycota</taxon>
        <taxon>Pezizomycotina</taxon>
        <taxon>Dothideomycetes</taxon>
        <taxon>Pleosporomycetidae</taxon>
        <taxon>Pleosporales</taxon>
        <taxon>Pleosporineae</taxon>
        <taxon>Phaeosphaeriaceae</taxon>
        <taxon>Ophiobolus</taxon>
    </lineage>
</organism>
<dbReference type="Proteomes" id="UP000799424">
    <property type="component" value="Unassembled WGS sequence"/>
</dbReference>
<keyword evidence="3" id="KW-1185">Reference proteome</keyword>
<name>A0A6A6ZVR4_9PLEO</name>
<evidence type="ECO:0008006" key="4">
    <source>
        <dbReference type="Google" id="ProtNLM"/>
    </source>
</evidence>
<sequence>MQFTNIIISLFAALAIAAPEPIAIREEATEISLVAEAIEFSMAPAADCSHRKCFKVLAAAGCIGLSIAARNPRTLVKCGNLGAGAICGCAGCVPRLNNFLVEHHVCH</sequence>
<gene>
    <name evidence="2" type="ORF">CC86DRAFT_383084</name>
</gene>
<proteinExistence type="predicted"/>
<feature type="signal peptide" evidence="1">
    <location>
        <begin position="1"/>
        <end position="17"/>
    </location>
</feature>
<evidence type="ECO:0000256" key="1">
    <source>
        <dbReference type="SAM" id="SignalP"/>
    </source>
</evidence>